<sequence>MVSSAVSSGLLRKQPSRLQGRAPASLQIASPVLHWNVKIPLLSPVASSSSTPTEQIYHPAAAKPREIMFMLPQPESKSTVFKTWHHPAAPFCSHPAPMVLSFLPA</sequence>
<dbReference type="Proteomes" id="UP001346149">
    <property type="component" value="Unassembled WGS sequence"/>
</dbReference>
<dbReference type="EMBL" id="JAXQNO010000022">
    <property type="protein sequence ID" value="KAK4767614.1"/>
    <property type="molecule type" value="Genomic_DNA"/>
</dbReference>
<protein>
    <submittedName>
        <fullName evidence="1">Uncharacterized protein</fullName>
    </submittedName>
</protein>
<dbReference type="AlphaFoldDB" id="A0AAN7QH77"/>
<reference evidence="1 2" key="1">
    <citation type="journal article" date="2023" name="Hortic Res">
        <title>Pangenome of water caltrop reveals structural variations and asymmetric subgenome divergence after allopolyploidization.</title>
        <authorList>
            <person name="Zhang X."/>
            <person name="Chen Y."/>
            <person name="Wang L."/>
            <person name="Yuan Y."/>
            <person name="Fang M."/>
            <person name="Shi L."/>
            <person name="Lu R."/>
            <person name="Comes H.P."/>
            <person name="Ma Y."/>
            <person name="Chen Y."/>
            <person name="Huang G."/>
            <person name="Zhou Y."/>
            <person name="Zheng Z."/>
            <person name="Qiu Y."/>
        </authorList>
    </citation>
    <scope>NUCLEOTIDE SEQUENCE [LARGE SCALE GENOMIC DNA]</scope>
    <source>
        <strain evidence="1">F231</strain>
    </source>
</reference>
<organism evidence="1 2">
    <name type="scientific">Trapa natans</name>
    <name type="common">Water chestnut</name>
    <dbReference type="NCBI Taxonomy" id="22666"/>
    <lineage>
        <taxon>Eukaryota</taxon>
        <taxon>Viridiplantae</taxon>
        <taxon>Streptophyta</taxon>
        <taxon>Embryophyta</taxon>
        <taxon>Tracheophyta</taxon>
        <taxon>Spermatophyta</taxon>
        <taxon>Magnoliopsida</taxon>
        <taxon>eudicotyledons</taxon>
        <taxon>Gunneridae</taxon>
        <taxon>Pentapetalae</taxon>
        <taxon>rosids</taxon>
        <taxon>malvids</taxon>
        <taxon>Myrtales</taxon>
        <taxon>Lythraceae</taxon>
        <taxon>Trapa</taxon>
    </lineage>
</organism>
<accession>A0AAN7QH77</accession>
<gene>
    <name evidence="1" type="ORF">SAY86_015364</name>
</gene>
<proteinExistence type="predicted"/>
<dbReference type="GO" id="GO:0005737">
    <property type="term" value="C:cytoplasm"/>
    <property type="evidence" value="ECO:0007669"/>
    <property type="project" value="TreeGrafter"/>
</dbReference>
<dbReference type="GO" id="GO:0005634">
    <property type="term" value="C:nucleus"/>
    <property type="evidence" value="ECO:0007669"/>
    <property type="project" value="TreeGrafter"/>
</dbReference>
<comment type="caution">
    <text evidence="1">The sequence shown here is derived from an EMBL/GenBank/DDBJ whole genome shotgun (WGS) entry which is preliminary data.</text>
</comment>
<evidence type="ECO:0000313" key="1">
    <source>
        <dbReference type="EMBL" id="KAK4767614.1"/>
    </source>
</evidence>
<dbReference type="PANTHER" id="PTHR33912:SF2">
    <property type="entry name" value="PUTATIVE-RELATED"/>
    <property type="match status" value="1"/>
</dbReference>
<dbReference type="InterPro" id="IPR040381">
    <property type="entry name" value="At4g14450-like"/>
</dbReference>
<keyword evidence="2" id="KW-1185">Reference proteome</keyword>
<name>A0AAN7QH77_TRANT</name>
<evidence type="ECO:0000313" key="2">
    <source>
        <dbReference type="Proteomes" id="UP001346149"/>
    </source>
</evidence>
<dbReference type="PANTHER" id="PTHR33912">
    <property type="entry name" value="OS01G0939400 PROTEIN"/>
    <property type="match status" value="1"/>
</dbReference>